<dbReference type="OrthoDB" id="5379943at2759"/>
<dbReference type="InterPro" id="IPR049948">
    <property type="entry name" value="Cu_Am_ox_TPQ-bd"/>
</dbReference>
<dbReference type="GO" id="GO:0005507">
    <property type="term" value="F:copper ion binding"/>
    <property type="evidence" value="ECO:0007669"/>
    <property type="project" value="InterPro"/>
</dbReference>
<evidence type="ECO:0000259" key="12">
    <source>
        <dbReference type="Pfam" id="PF02728"/>
    </source>
</evidence>
<comment type="PTM">
    <text evidence="7 8">Topaquinone (TPQ) is generated by copper-dependent autoxidation of a specific tyrosyl residue.</text>
</comment>
<dbReference type="FunFam" id="3.10.450.40:FF:000012">
    <property type="entry name" value="Amine oxidase"/>
    <property type="match status" value="1"/>
</dbReference>
<keyword evidence="5 8" id="KW-0186">Copper</keyword>
<feature type="domain" description="Copper amine oxidase N2-terminal" evidence="11">
    <location>
        <begin position="27"/>
        <end position="115"/>
    </location>
</feature>
<dbReference type="GO" id="GO:0009611">
    <property type="term" value="P:response to wounding"/>
    <property type="evidence" value="ECO:0007669"/>
    <property type="project" value="UniProtKB-ARBA"/>
</dbReference>
<comment type="similarity">
    <text evidence="1 8">Belongs to the copper/topaquinone oxidase family.</text>
</comment>
<dbReference type="GO" id="GO:0009308">
    <property type="term" value="P:amine metabolic process"/>
    <property type="evidence" value="ECO:0007669"/>
    <property type="project" value="UniProtKB-UniRule"/>
</dbReference>
<organism evidence="13 14">
    <name type="scientific">Microthlaspi erraticum</name>
    <dbReference type="NCBI Taxonomy" id="1685480"/>
    <lineage>
        <taxon>Eukaryota</taxon>
        <taxon>Viridiplantae</taxon>
        <taxon>Streptophyta</taxon>
        <taxon>Embryophyta</taxon>
        <taxon>Tracheophyta</taxon>
        <taxon>Spermatophyta</taxon>
        <taxon>Magnoliopsida</taxon>
        <taxon>eudicotyledons</taxon>
        <taxon>Gunneridae</taxon>
        <taxon>Pentapetalae</taxon>
        <taxon>rosids</taxon>
        <taxon>malvids</taxon>
        <taxon>Brassicales</taxon>
        <taxon>Brassicaceae</taxon>
        <taxon>Coluteocarpeae</taxon>
        <taxon>Microthlaspi</taxon>
    </lineage>
</organism>
<dbReference type="InterPro" id="IPR049947">
    <property type="entry name" value="Cu_Am_Ox_Cu-bd"/>
</dbReference>
<dbReference type="SUPFAM" id="SSF54416">
    <property type="entry name" value="Amine oxidase N-terminal region"/>
    <property type="match status" value="2"/>
</dbReference>
<dbReference type="GO" id="GO:0008131">
    <property type="term" value="F:primary methylamine oxidase activity"/>
    <property type="evidence" value="ECO:0007669"/>
    <property type="project" value="InterPro"/>
</dbReference>
<dbReference type="GO" id="GO:1904585">
    <property type="term" value="P:response to putrescine"/>
    <property type="evidence" value="ECO:0007669"/>
    <property type="project" value="UniProtKB-ARBA"/>
</dbReference>
<evidence type="ECO:0000256" key="2">
    <source>
        <dbReference type="ARBA" id="ARBA00022723"/>
    </source>
</evidence>
<evidence type="ECO:0000313" key="13">
    <source>
        <dbReference type="EMBL" id="CAA7061221.1"/>
    </source>
</evidence>
<dbReference type="Gene3D" id="3.10.450.40">
    <property type="match status" value="2"/>
</dbReference>
<dbReference type="InterPro" id="IPR036460">
    <property type="entry name" value="Cu_amine_oxidase_C_sf"/>
</dbReference>
<dbReference type="Pfam" id="PF01179">
    <property type="entry name" value="Cu_amine_oxid"/>
    <property type="match status" value="1"/>
</dbReference>
<dbReference type="PANTHER" id="PTHR10638:SF87">
    <property type="entry name" value="AMINE OXIDASE [COPPER-CONTAINING] ALPHA 2, PEROXISOMAL-RELATED"/>
    <property type="match status" value="1"/>
</dbReference>
<evidence type="ECO:0000313" key="14">
    <source>
        <dbReference type="Proteomes" id="UP000467841"/>
    </source>
</evidence>
<feature type="modified residue" description="2',4',5'-topaquinone" evidence="7">
    <location>
        <position position="410"/>
    </location>
</feature>
<dbReference type="PROSITE" id="PS01165">
    <property type="entry name" value="COPPER_AMINE_OXID_2"/>
    <property type="match status" value="1"/>
</dbReference>
<keyword evidence="2 8" id="KW-0479">Metal-binding</keyword>
<dbReference type="GO" id="GO:0009753">
    <property type="term" value="P:response to jasmonic acid"/>
    <property type="evidence" value="ECO:0007669"/>
    <property type="project" value="UniProtKB-ARBA"/>
</dbReference>
<feature type="domain" description="Copper amine oxidase N3-terminal" evidence="12">
    <location>
        <begin position="123"/>
        <end position="217"/>
    </location>
</feature>
<dbReference type="Pfam" id="PF02728">
    <property type="entry name" value="Cu_amine_oxidN3"/>
    <property type="match status" value="1"/>
</dbReference>
<name>A0A6D2L3P0_9BRAS</name>
<dbReference type="InterPro" id="IPR016182">
    <property type="entry name" value="Cu_amine_oxidase_N-reg"/>
</dbReference>
<dbReference type="GO" id="GO:0052595">
    <property type="term" value="F:aliphatic amine oxidase activity"/>
    <property type="evidence" value="ECO:0007669"/>
    <property type="project" value="UniProtKB-ARBA"/>
</dbReference>
<keyword evidence="9" id="KW-0732">Signal</keyword>
<sequence length="678" mass="76937">MAQLQSTILIFASIFVISSSNFIQPPHPFDPLTETELKLIRNVINKTYPVGPKHKFTFQYVGLNEPDKSLVLLWHSSPHHNVKPPPRQAFIIAREKGRTREIVVDFSSRSIVSDKIHLGNGNPMLTNDEQEAATALVRRFKPFRESIKKRGLKLSEVVVTSSTMGWFGETKTDRLIKTIPFYLNGSVNPYLRPIEGMTIIVSLEKKKVTEFKDRFMAPLPKANGTEYRISKLKPPFGPVLRNAVVLQPHGPGFKIDGHIVRWANWEFHMSFDVRAGLIISLASIFDMDMKKYRQVLYKGHLSEMFVPYMDPSADWYFITYLNCGEFGCGQSAVSLEPYTDCPAGAVFMDGIFAGQNGTPTKISNVMCIFEKFAGDIMWRHTEAEVPGLEITEVRPDVSLVVRMVTTVGNYDYIIDYEFKPCGSIKMEVGLTGVLEVKPVEYVHTSEIKEEDIHGTIVADNTVGVNHDHFVTFRLDLDIDGTDNSFVRNELVTKRSPKSVNTPRKSYWTTKRKTARTEAEARVRLGLRAEELVVVNPNQRTRHGNDVGYRLFPGPASGPLLTQDDYPQIRGAFTNYNVWITPYNKSEVWTSGLYADRSQGDDTLAVWSQRNREIENKDIVMWYTVGFHHVPCQEDFPTMPTLSSGFELRPANFFEQNPVLKTKPFKLTTTPKCTPKTDS</sequence>
<keyword evidence="3 7" id="KW-0801">TPQ</keyword>
<evidence type="ECO:0000259" key="11">
    <source>
        <dbReference type="Pfam" id="PF02727"/>
    </source>
</evidence>
<dbReference type="GO" id="GO:0009737">
    <property type="term" value="P:response to abscisic acid"/>
    <property type="evidence" value="ECO:0007669"/>
    <property type="project" value="UniProtKB-ARBA"/>
</dbReference>
<feature type="signal peptide" evidence="9">
    <location>
        <begin position="1"/>
        <end position="20"/>
    </location>
</feature>
<dbReference type="InterPro" id="IPR015800">
    <property type="entry name" value="Cu_amine_oxidase_N2"/>
</dbReference>
<dbReference type="Pfam" id="PF02727">
    <property type="entry name" value="Cu_amine_oxidN2"/>
    <property type="match status" value="1"/>
</dbReference>
<comment type="cofactor">
    <cofactor evidence="8">
        <name>Cu cation</name>
        <dbReference type="ChEBI" id="CHEBI:23378"/>
    </cofactor>
    <text evidence="8">Contains 1 topaquinone per subunit.</text>
</comment>
<proteinExistence type="inferred from homology"/>
<evidence type="ECO:0000256" key="4">
    <source>
        <dbReference type="ARBA" id="ARBA00023002"/>
    </source>
</evidence>
<dbReference type="PROSITE" id="PS01164">
    <property type="entry name" value="COPPER_AMINE_OXID_1"/>
    <property type="match status" value="1"/>
</dbReference>
<dbReference type="SUPFAM" id="SSF49998">
    <property type="entry name" value="Amine oxidase catalytic domain"/>
    <property type="match status" value="1"/>
</dbReference>
<dbReference type="GO" id="GO:0009751">
    <property type="term" value="P:response to salicylic acid"/>
    <property type="evidence" value="ECO:0007669"/>
    <property type="project" value="UniProtKB-ARBA"/>
</dbReference>
<dbReference type="Gene3D" id="2.70.98.20">
    <property type="entry name" value="Copper amine oxidase, catalytic domain"/>
    <property type="match status" value="1"/>
</dbReference>
<evidence type="ECO:0000256" key="8">
    <source>
        <dbReference type="RuleBase" id="RU000672"/>
    </source>
</evidence>
<comment type="caution">
    <text evidence="13">The sequence shown here is derived from an EMBL/GenBank/DDBJ whole genome shotgun (WGS) entry which is preliminary data.</text>
</comment>
<reference evidence="13" key="1">
    <citation type="submission" date="2020-01" db="EMBL/GenBank/DDBJ databases">
        <authorList>
            <person name="Mishra B."/>
        </authorList>
    </citation>
    <scope>NUCLEOTIDE SEQUENCE [LARGE SCALE GENOMIC DNA]</scope>
</reference>
<dbReference type="InterPro" id="IPR015802">
    <property type="entry name" value="Cu_amine_oxidase_N3"/>
</dbReference>
<feature type="chain" id="PRO_5025659174" description="Amine oxidase" evidence="9">
    <location>
        <begin position="21"/>
        <end position="678"/>
    </location>
</feature>
<evidence type="ECO:0000256" key="7">
    <source>
        <dbReference type="PIRSR" id="PIRSR600269-51"/>
    </source>
</evidence>
<gene>
    <name evidence="13" type="ORF">MERR_LOCUS48457</name>
</gene>
<evidence type="ECO:0000256" key="1">
    <source>
        <dbReference type="ARBA" id="ARBA00007983"/>
    </source>
</evidence>
<dbReference type="InterPro" id="IPR015798">
    <property type="entry name" value="Cu_amine_oxidase_C"/>
</dbReference>
<dbReference type="GO" id="GO:0009414">
    <property type="term" value="P:response to water deprivation"/>
    <property type="evidence" value="ECO:0007669"/>
    <property type="project" value="UniProtKB-ARBA"/>
</dbReference>
<keyword evidence="4 8" id="KW-0560">Oxidoreductase</keyword>
<evidence type="ECO:0000256" key="9">
    <source>
        <dbReference type="SAM" id="SignalP"/>
    </source>
</evidence>
<keyword evidence="6" id="KW-1015">Disulfide bond</keyword>
<dbReference type="EC" id="1.4.3.-" evidence="8"/>
<evidence type="ECO:0000256" key="3">
    <source>
        <dbReference type="ARBA" id="ARBA00022772"/>
    </source>
</evidence>
<feature type="domain" description="Copper amine oxidase catalytic" evidence="10">
    <location>
        <begin position="245"/>
        <end position="659"/>
    </location>
</feature>
<evidence type="ECO:0000256" key="6">
    <source>
        <dbReference type="ARBA" id="ARBA00023157"/>
    </source>
</evidence>
<dbReference type="PANTHER" id="PTHR10638">
    <property type="entry name" value="COPPER AMINE OXIDASE"/>
    <property type="match status" value="1"/>
</dbReference>
<dbReference type="Proteomes" id="UP000467841">
    <property type="component" value="Unassembled WGS sequence"/>
</dbReference>
<dbReference type="EMBL" id="CACVBM020001862">
    <property type="protein sequence ID" value="CAA7061221.1"/>
    <property type="molecule type" value="Genomic_DNA"/>
</dbReference>
<dbReference type="InterPro" id="IPR000269">
    <property type="entry name" value="Cu_amine_oxidase"/>
</dbReference>
<accession>A0A6D2L3P0</accession>
<keyword evidence="14" id="KW-1185">Reference proteome</keyword>
<evidence type="ECO:0000259" key="10">
    <source>
        <dbReference type="Pfam" id="PF01179"/>
    </source>
</evidence>
<dbReference type="AlphaFoldDB" id="A0A6D2L3P0"/>
<evidence type="ECO:0000256" key="5">
    <source>
        <dbReference type="ARBA" id="ARBA00023008"/>
    </source>
</evidence>
<protein>
    <recommendedName>
        <fullName evidence="8">Amine oxidase</fullName>
        <ecNumber evidence="8">1.4.3.-</ecNumber>
    </recommendedName>
</protein>
<dbReference type="FunFam" id="2.70.98.20:FF:000004">
    <property type="entry name" value="Amine oxidase"/>
    <property type="match status" value="1"/>
</dbReference>
<dbReference type="GO" id="GO:0009733">
    <property type="term" value="P:response to auxin"/>
    <property type="evidence" value="ECO:0007669"/>
    <property type="project" value="UniProtKB-ARBA"/>
</dbReference>
<dbReference type="GO" id="GO:0048038">
    <property type="term" value="F:quinone binding"/>
    <property type="evidence" value="ECO:0007669"/>
    <property type="project" value="InterPro"/>
</dbReference>